<dbReference type="InterPro" id="IPR012674">
    <property type="entry name" value="Calycin"/>
</dbReference>
<evidence type="ECO:0000256" key="1">
    <source>
        <dbReference type="SAM" id="SignalP"/>
    </source>
</evidence>
<organism evidence="2">
    <name type="scientific">Ixodes ricinus</name>
    <name type="common">Common tick</name>
    <name type="synonym">Acarus ricinus</name>
    <dbReference type="NCBI Taxonomy" id="34613"/>
    <lineage>
        <taxon>Eukaryota</taxon>
        <taxon>Metazoa</taxon>
        <taxon>Ecdysozoa</taxon>
        <taxon>Arthropoda</taxon>
        <taxon>Chelicerata</taxon>
        <taxon>Arachnida</taxon>
        <taxon>Acari</taxon>
        <taxon>Parasitiformes</taxon>
        <taxon>Ixodida</taxon>
        <taxon>Ixodoidea</taxon>
        <taxon>Ixodidae</taxon>
        <taxon>Ixodinae</taxon>
        <taxon>Ixodes</taxon>
    </lineage>
</organism>
<reference evidence="2" key="1">
    <citation type="submission" date="2019-12" db="EMBL/GenBank/DDBJ databases">
        <title>An insight into the sialome of adult female Ixodes ricinus ticks feeding for 6 days.</title>
        <authorList>
            <person name="Perner J."/>
            <person name="Ribeiro J.M.C."/>
        </authorList>
    </citation>
    <scope>NUCLEOTIDE SEQUENCE</scope>
    <source>
        <strain evidence="2">Semi-engorged</strain>
        <tissue evidence="2">Salivary glands</tissue>
    </source>
</reference>
<dbReference type="AlphaFoldDB" id="A0A6B0VA68"/>
<protein>
    <submittedName>
        <fullName evidence="2">Putative salivary lipocalin</fullName>
    </submittedName>
</protein>
<dbReference type="EMBL" id="GIFC01016996">
    <property type="protein sequence ID" value="MXU99079.1"/>
    <property type="molecule type" value="Transcribed_RNA"/>
</dbReference>
<keyword evidence="1" id="KW-0732">Signal</keyword>
<feature type="signal peptide" evidence="1">
    <location>
        <begin position="1"/>
        <end position="25"/>
    </location>
</feature>
<feature type="chain" id="PRO_5025473297" evidence="1">
    <location>
        <begin position="26"/>
        <end position="394"/>
    </location>
</feature>
<accession>A0A6B0VA68</accession>
<evidence type="ECO:0000313" key="2">
    <source>
        <dbReference type="EMBL" id="MXU99079.1"/>
    </source>
</evidence>
<proteinExistence type="predicted"/>
<dbReference type="SUPFAM" id="SSF50814">
    <property type="entry name" value="Lipocalins"/>
    <property type="match status" value="1"/>
</dbReference>
<dbReference type="Gene3D" id="2.40.128.20">
    <property type="match status" value="1"/>
</dbReference>
<dbReference type="PROSITE" id="PS51257">
    <property type="entry name" value="PROKAR_LIPOPROTEIN"/>
    <property type="match status" value="1"/>
</dbReference>
<name>A0A6B0VA68_IXORI</name>
<sequence>MPGRLYFGGCSLLISCLNVFVVTTAAPTNIDVDLQSRQQTSDNIIQILREIHGKTYSLPLSSNRQPFLVGSEVSCFTIQLLYSAEGADHKVMLWLHYTEADTRFKRVHTISFAVKEGTDSSANNVHFEFEGSSKDGLIVEEAEFVHHTTCYCLKITLKDGRCVYIALPPSSGTSCVDVCAQTSERGRCTYETYDISKSEECLKYEVFKDTDQPETTEVPTPSPDENKPLLETDTQLQEYQDFKRGLLFSSLVLVYSSYGDDRFPLCMITYRPNEAPGPDGNIYILTPGLSGDQAMVQEFKPYKLDGHNDTFKAAARIRRDGRFYESRVIFTDRRQCILLRTPKYHNLCELFTGGRYTNGILNNICFFVYTVYCKQPQKRFTKLGDCWPPANKKK</sequence>